<dbReference type="Proteomes" id="UP000199450">
    <property type="component" value="Unassembled WGS sequence"/>
</dbReference>
<keyword evidence="2" id="KW-1185">Reference proteome</keyword>
<dbReference type="OrthoDB" id="1444189at2"/>
<evidence type="ECO:0008006" key="3">
    <source>
        <dbReference type="Google" id="ProtNLM"/>
    </source>
</evidence>
<dbReference type="STRING" id="295069.SAMN05421856_10639"/>
<dbReference type="AlphaFoldDB" id="A0A1H8ARP8"/>
<proteinExistence type="predicted"/>
<dbReference type="EMBL" id="FOBV01000006">
    <property type="protein sequence ID" value="SEM73375.1"/>
    <property type="molecule type" value="Genomic_DNA"/>
</dbReference>
<sequence>MRKNYLLFALCSVISCGTADQDTSEFDNPILVTKMVQDGDNFTFSYNGAKITEMKNTTENWTRTFTYSGDLITKYVDTFSDGTFDTVILTYNSNQKITKKTYTSSDFPNSSNTITYIYIGTDQIKITQTSASPGNTKTYIRDAYTNSDGSLKNWTETVTDVQGTTTRTGTGSLQNIVYDGGHYPFKNVTGFIKMLESEDMNGSARNVKEYKNIITYSNGGEESTIFKSTYEYNSKSYPTKAIRDYYHSNNQPYQSEITTYEYNHL</sequence>
<name>A0A1H8ARP8_9FLAO</name>
<evidence type="ECO:0000313" key="2">
    <source>
        <dbReference type="Proteomes" id="UP000199450"/>
    </source>
</evidence>
<dbReference type="RefSeq" id="WP_090000479.1">
    <property type="nucleotide sequence ID" value="NZ_FOBV01000006.1"/>
</dbReference>
<evidence type="ECO:0000313" key="1">
    <source>
        <dbReference type="EMBL" id="SEM73375.1"/>
    </source>
</evidence>
<accession>A0A1H8ARP8</accession>
<protein>
    <recommendedName>
        <fullName evidence="3">YD repeat-containing protein</fullName>
    </recommendedName>
</protein>
<reference evidence="2" key="1">
    <citation type="submission" date="2016-10" db="EMBL/GenBank/DDBJ databases">
        <authorList>
            <person name="Varghese N."/>
            <person name="Submissions S."/>
        </authorList>
    </citation>
    <scope>NUCLEOTIDE SEQUENCE [LARGE SCALE GENOMIC DNA]</scope>
    <source>
        <strain evidence="2">DSM 17453</strain>
    </source>
</reference>
<gene>
    <name evidence="1" type="ORF">SAMN05421856_10639</name>
</gene>
<organism evidence="1 2">
    <name type="scientific">Chryseobacterium taichungense</name>
    <dbReference type="NCBI Taxonomy" id="295069"/>
    <lineage>
        <taxon>Bacteria</taxon>
        <taxon>Pseudomonadati</taxon>
        <taxon>Bacteroidota</taxon>
        <taxon>Flavobacteriia</taxon>
        <taxon>Flavobacteriales</taxon>
        <taxon>Weeksellaceae</taxon>
        <taxon>Chryseobacterium group</taxon>
        <taxon>Chryseobacterium</taxon>
    </lineage>
</organism>
<dbReference type="PROSITE" id="PS51257">
    <property type="entry name" value="PROKAR_LIPOPROTEIN"/>
    <property type="match status" value="1"/>
</dbReference>